<evidence type="ECO:0000313" key="1">
    <source>
        <dbReference type="EMBL" id="STI83448.1"/>
    </source>
</evidence>
<dbReference type="EMBL" id="UGCP01000002">
    <property type="protein sequence ID" value="STI83448.1"/>
    <property type="molecule type" value="Genomic_DNA"/>
</dbReference>
<sequence length="57" mass="6468">MHFLQDVVVPEKAKMEKGMSESLPSDPQWINSGPITLDRPKANAIVQKPALKWAKYF</sequence>
<name>A0A376U2Z5_ECOLX</name>
<evidence type="ECO:0000313" key="2">
    <source>
        <dbReference type="Proteomes" id="UP000254079"/>
    </source>
</evidence>
<proteinExistence type="predicted"/>
<dbReference type="Proteomes" id="UP000254079">
    <property type="component" value="Unassembled WGS sequence"/>
</dbReference>
<gene>
    <name evidence="1" type="ORF">NCTC8622_02473</name>
</gene>
<dbReference type="AlphaFoldDB" id="A0A376U2Z5"/>
<protein>
    <submittedName>
        <fullName evidence="1">Uncharacterized protein</fullName>
    </submittedName>
</protein>
<organism evidence="1 2">
    <name type="scientific">Escherichia coli</name>
    <dbReference type="NCBI Taxonomy" id="562"/>
    <lineage>
        <taxon>Bacteria</taxon>
        <taxon>Pseudomonadati</taxon>
        <taxon>Pseudomonadota</taxon>
        <taxon>Gammaproteobacteria</taxon>
        <taxon>Enterobacterales</taxon>
        <taxon>Enterobacteriaceae</taxon>
        <taxon>Escherichia</taxon>
    </lineage>
</organism>
<accession>A0A376U2Z5</accession>
<reference evidence="1 2" key="1">
    <citation type="submission" date="2018-06" db="EMBL/GenBank/DDBJ databases">
        <authorList>
            <consortium name="Pathogen Informatics"/>
            <person name="Doyle S."/>
        </authorList>
    </citation>
    <scope>NUCLEOTIDE SEQUENCE [LARGE SCALE GENOMIC DNA]</scope>
    <source>
        <strain evidence="1 2">NCTC8622</strain>
    </source>
</reference>